<accession>A0A6J4TZ62</accession>
<reference evidence="4" key="1">
    <citation type="submission" date="2020-02" db="EMBL/GenBank/DDBJ databases">
        <authorList>
            <person name="Meier V. D."/>
        </authorList>
    </citation>
    <scope>NUCLEOTIDE SEQUENCE</scope>
    <source>
        <strain evidence="4">AVDCRST_MAG30</strain>
    </source>
</reference>
<dbReference type="InterPro" id="IPR025565">
    <property type="entry name" value="DUF4328"/>
</dbReference>
<feature type="region of interest" description="Disordered" evidence="1">
    <location>
        <begin position="1"/>
        <end position="21"/>
    </location>
</feature>
<keyword evidence="2" id="KW-0472">Membrane</keyword>
<feature type="transmembrane region" description="Helical" evidence="2">
    <location>
        <begin position="87"/>
        <end position="106"/>
    </location>
</feature>
<dbReference type="Pfam" id="PF14219">
    <property type="entry name" value="DUF4328"/>
    <property type="match status" value="1"/>
</dbReference>
<sequence>MPAVPETPGGPPIAPSTPDGPAARPLKTLGRVLAVLLALGILTDAASVFAGYEQVRVLERLAAGEDVPPDEIAASDERYGWSGTLQMATYLLAVILWLVWFHRAYANSPKLAATDRRFGTGWAVGAWFVPILNLFRPKQIANDIWRASDPDPPAGVPFGDWPVSMLVHVWWAAWLVFSLVSNFATRFLFRAETVEDQRTAVSATMGADQISILAGLLAVAVVVAMTRRYERRRAQLAA</sequence>
<protein>
    <recommendedName>
        <fullName evidence="3">DUF4328 domain-containing protein</fullName>
    </recommendedName>
</protein>
<evidence type="ECO:0000256" key="2">
    <source>
        <dbReference type="SAM" id="Phobius"/>
    </source>
</evidence>
<evidence type="ECO:0000256" key="1">
    <source>
        <dbReference type="SAM" id="MobiDB-lite"/>
    </source>
</evidence>
<keyword evidence="2" id="KW-1133">Transmembrane helix</keyword>
<feature type="transmembrane region" description="Helical" evidence="2">
    <location>
        <begin position="210"/>
        <end position="229"/>
    </location>
</feature>
<evidence type="ECO:0000259" key="3">
    <source>
        <dbReference type="Pfam" id="PF14219"/>
    </source>
</evidence>
<feature type="transmembrane region" description="Helical" evidence="2">
    <location>
        <begin position="169"/>
        <end position="189"/>
    </location>
</feature>
<keyword evidence="2" id="KW-0812">Transmembrane</keyword>
<proteinExistence type="predicted"/>
<name>A0A6J4TZ62_9ACTN</name>
<gene>
    <name evidence="4" type="ORF">AVDCRST_MAG30-4060</name>
</gene>
<feature type="domain" description="DUF4328" evidence="3">
    <location>
        <begin position="66"/>
        <end position="226"/>
    </location>
</feature>
<dbReference type="AlphaFoldDB" id="A0A6J4TZ62"/>
<feature type="transmembrane region" description="Helical" evidence="2">
    <location>
        <begin position="118"/>
        <end position="135"/>
    </location>
</feature>
<dbReference type="EMBL" id="CADCVS010000531">
    <property type="protein sequence ID" value="CAA9534187.1"/>
    <property type="molecule type" value="Genomic_DNA"/>
</dbReference>
<evidence type="ECO:0000313" key="4">
    <source>
        <dbReference type="EMBL" id="CAA9534187.1"/>
    </source>
</evidence>
<feature type="transmembrane region" description="Helical" evidence="2">
    <location>
        <begin position="32"/>
        <end position="52"/>
    </location>
</feature>
<organism evidence="4">
    <name type="scientific">uncultured Solirubrobacteraceae bacterium</name>
    <dbReference type="NCBI Taxonomy" id="1162706"/>
    <lineage>
        <taxon>Bacteria</taxon>
        <taxon>Bacillati</taxon>
        <taxon>Actinomycetota</taxon>
        <taxon>Thermoleophilia</taxon>
        <taxon>Solirubrobacterales</taxon>
        <taxon>Solirubrobacteraceae</taxon>
        <taxon>environmental samples</taxon>
    </lineage>
</organism>